<dbReference type="GO" id="GO:0032259">
    <property type="term" value="P:methylation"/>
    <property type="evidence" value="ECO:0007669"/>
    <property type="project" value="UniProtKB-KW"/>
</dbReference>
<dbReference type="SUPFAM" id="SSF53335">
    <property type="entry name" value="S-adenosyl-L-methionine-dependent methyltransferases"/>
    <property type="match status" value="1"/>
</dbReference>
<dbReference type="InterPro" id="IPR002877">
    <property type="entry name" value="RNA_MeTrfase_FtsJ_dom"/>
</dbReference>
<evidence type="ECO:0000256" key="2">
    <source>
        <dbReference type="ARBA" id="ARBA00029460"/>
    </source>
</evidence>
<evidence type="ECO:0000259" key="4">
    <source>
        <dbReference type="SMART" id="SM00363"/>
    </source>
</evidence>
<keyword evidence="5" id="KW-0489">Methyltransferase</keyword>
<dbReference type="InterPro" id="IPR002942">
    <property type="entry name" value="S4_RNA-bd"/>
</dbReference>
<keyword evidence="1 3" id="KW-0694">RNA-binding</keyword>
<keyword evidence="5" id="KW-0808">Transferase</keyword>
<sequence length="240" mass="27270">MRLDVACANLGLLESRNKIKEAIKNGLILVNNKVCTKASLNVELGDEISIKDTKHFVSRAANKLDLFLDSCDIDVRDLVVLDIGSSTGGFSQVLLQRGVRLIHCVDVGSNQLHKSIKEDTRVVCYENTDIREFEASIKSYSMIVCDVSFISVFQILHKIEELLDGIFILLFKPQFEVGKDVRRNKKGVVLDREKIMLSLENIRETLQNRGFEMLKIEESKLKGKEGNEEFFIATRRYKVS</sequence>
<evidence type="ECO:0000256" key="3">
    <source>
        <dbReference type="PROSITE-ProRule" id="PRU00182"/>
    </source>
</evidence>
<dbReference type="InterPro" id="IPR047048">
    <property type="entry name" value="TlyA"/>
</dbReference>
<dbReference type="Gene3D" id="3.10.290.10">
    <property type="entry name" value="RNA-binding S4 domain"/>
    <property type="match status" value="1"/>
</dbReference>
<protein>
    <submittedName>
        <fullName evidence="5">TlyA family RNA methyltransferase</fullName>
    </submittedName>
</protein>
<proteinExistence type="inferred from homology"/>
<dbReference type="Pfam" id="PF01479">
    <property type="entry name" value="S4"/>
    <property type="match status" value="1"/>
</dbReference>
<dbReference type="InterPro" id="IPR004538">
    <property type="entry name" value="Hemolysin_A/TlyA"/>
</dbReference>
<dbReference type="InterPro" id="IPR029063">
    <property type="entry name" value="SAM-dependent_MTases_sf"/>
</dbReference>
<accession>A0ABT4VDX9</accession>
<keyword evidence="6" id="KW-1185">Reference proteome</keyword>
<dbReference type="GO" id="GO:0008168">
    <property type="term" value="F:methyltransferase activity"/>
    <property type="evidence" value="ECO:0007669"/>
    <property type="project" value="UniProtKB-KW"/>
</dbReference>
<dbReference type="EMBL" id="JAQHXR010000002">
    <property type="protein sequence ID" value="MDA3968897.1"/>
    <property type="molecule type" value="Genomic_DNA"/>
</dbReference>
<name>A0ABT4VDX9_9HELI</name>
<dbReference type="InterPro" id="IPR036986">
    <property type="entry name" value="S4_RNA-bd_sf"/>
</dbReference>
<comment type="caution">
    <text evidence="5">The sequence shown here is derived from an EMBL/GenBank/DDBJ whole genome shotgun (WGS) entry which is preliminary data.</text>
</comment>
<evidence type="ECO:0000256" key="1">
    <source>
        <dbReference type="ARBA" id="ARBA00022884"/>
    </source>
</evidence>
<comment type="similarity">
    <text evidence="2">Belongs to the TlyA family.</text>
</comment>
<dbReference type="SMART" id="SM00363">
    <property type="entry name" value="S4"/>
    <property type="match status" value="1"/>
</dbReference>
<dbReference type="PANTHER" id="PTHR32319:SF0">
    <property type="entry name" value="BACTERIAL HEMOLYSIN-LIKE PROTEIN"/>
    <property type="match status" value="1"/>
</dbReference>
<dbReference type="CDD" id="cd00165">
    <property type="entry name" value="S4"/>
    <property type="match status" value="1"/>
</dbReference>
<dbReference type="NCBIfam" id="TIGR00478">
    <property type="entry name" value="tly"/>
    <property type="match status" value="1"/>
</dbReference>
<dbReference type="Gene3D" id="3.40.50.150">
    <property type="entry name" value="Vaccinia Virus protein VP39"/>
    <property type="match status" value="1"/>
</dbReference>
<dbReference type="PANTHER" id="PTHR32319">
    <property type="entry name" value="BACTERIAL HEMOLYSIN-LIKE PROTEIN"/>
    <property type="match status" value="1"/>
</dbReference>
<dbReference type="Pfam" id="PF01728">
    <property type="entry name" value="FtsJ"/>
    <property type="match status" value="1"/>
</dbReference>
<dbReference type="Proteomes" id="UP001210261">
    <property type="component" value="Unassembled WGS sequence"/>
</dbReference>
<dbReference type="RefSeq" id="WP_271021189.1">
    <property type="nucleotide sequence ID" value="NZ_JAQHXR010000002.1"/>
</dbReference>
<evidence type="ECO:0000313" key="6">
    <source>
        <dbReference type="Proteomes" id="UP001210261"/>
    </source>
</evidence>
<organism evidence="5 6">
    <name type="scientific">Helicobacter ibis</name>
    <dbReference type="NCBI Taxonomy" id="2962633"/>
    <lineage>
        <taxon>Bacteria</taxon>
        <taxon>Pseudomonadati</taxon>
        <taxon>Campylobacterota</taxon>
        <taxon>Epsilonproteobacteria</taxon>
        <taxon>Campylobacterales</taxon>
        <taxon>Helicobacteraceae</taxon>
        <taxon>Helicobacter</taxon>
    </lineage>
</organism>
<evidence type="ECO:0000313" key="5">
    <source>
        <dbReference type="EMBL" id="MDA3968897.1"/>
    </source>
</evidence>
<reference evidence="5 6" key="1">
    <citation type="submission" date="2023-01" db="EMBL/GenBank/DDBJ databases">
        <title>Description of Helicobacter ibis sp. nov. isolated from faecal droppings of black-faced ibis (Theristicus melanopis).</title>
        <authorList>
            <person name="Lopez-Cantillo M."/>
            <person name="Vidal-Veuthey B."/>
            <person name="Mella A."/>
            <person name="De La Haba R."/>
            <person name="Collado L."/>
        </authorList>
    </citation>
    <scope>NUCLEOTIDE SEQUENCE [LARGE SCALE GENOMIC DNA]</scope>
    <source>
        <strain evidence="5 6">A82</strain>
    </source>
</reference>
<gene>
    <name evidence="5" type="ORF">PF021_04315</name>
</gene>
<dbReference type="SUPFAM" id="SSF55174">
    <property type="entry name" value="Alpha-L RNA-binding motif"/>
    <property type="match status" value="1"/>
</dbReference>
<feature type="domain" description="RNA-binding S4" evidence="4">
    <location>
        <begin position="1"/>
        <end position="62"/>
    </location>
</feature>
<dbReference type="PROSITE" id="PS50889">
    <property type="entry name" value="S4"/>
    <property type="match status" value="1"/>
</dbReference>
<dbReference type="CDD" id="cd02440">
    <property type="entry name" value="AdoMet_MTases"/>
    <property type="match status" value="1"/>
</dbReference>